<comment type="similarity">
    <text evidence="5">Belongs to the ARTD/PARP family.</text>
</comment>
<keyword evidence="1 6" id="KW-0328">Glycosyltransferase</keyword>
<organism evidence="8 9">
    <name type="scientific">Pristionchus entomophagus</name>
    <dbReference type="NCBI Taxonomy" id="358040"/>
    <lineage>
        <taxon>Eukaryota</taxon>
        <taxon>Metazoa</taxon>
        <taxon>Ecdysozoa</taxon>
        <taxon>Nematoda</taxon>
        <taxon>Chromadorea</taxon>
        <taxon>Rhabditida</taxon>
        <taxon>Rhabditina</taxon>
        <taxon>Diplogasteromorpha</taxon>
        <taxon>Diplogasteroidea</taxon>
        <taxon>Neodiplogasteridae</taxon>
        <taxon>Pristionchus</taxon>
    </lineage>
</organism>
<dbReference type="EC" id="2.4.2.-" evidence="6"/>
<reference evidence="8" key="1">
    <citation type="submission" date="2023-10" db="EMBL/GenBank/DDBJ databases">
        <title>Genome assembly of Pristionchus species.</title>
        <authorList>
            <person name="Yoshida K."/>
            <person name="Sommer R.J."/>
        </authorList>
    </citation>
    <scope>NUCLEOTIDE SEQUENCE</scope>
    <source>
        <strain evidence="8">RS0144</strain>
    </source>
</reference>
<dbReference type="InterPro" id="IPR012317">
    <property type="entry name" value="Poly(ADP-ribose)pol_cat_dom"/>
</dbReference>
<dbReference type="FunFam" id="3.90.228.10:FF:000022">
    <property type="entry name" value="Poly [ADP-ribose] polymerase"/>
    <property type="match status" value="1"/>
</dbReference>
<evidence type="ECO:0000313" key="9">
    <source>
        <dbReference type="Proteomes" id="UP001432027"/>
    </source>
</evidence>
<feature type="non-terminal residue" evidence="8">
    <location>
        <position position="433"/>
    </location>
</feature>
<name>A0AAV5SGK9_9BILA</name>
<evidence type="ECO:0000259" key="7">
    <source>
        <dbReference type="PROSITE" id="PS51059"/>
    </source>
</evidence>
<keyword evidence="2 6" id="KW-0808">Transferase</keyword>
<dbReference type="Pfam" id="PF00644">
    <property type="entry name" value="PARP"/>
    <property type="match status" value="1"/>
</dbReference>
<feature type="domain" description="PARP catalytic" evidence="7">
    <location>
        <begin position="236"/>
        <end position="433"/>
    </location>
</feature>
<protein>
    <recommendedName>
        <fullName evidence="6">Poly [ADP-ribose] polymerase</fullName>
        <shortName evidence="6">PARP</shortName>
        <ecNumber evidence="6">2.4.2.-</ecNumber>
    </recommendedName>
</protein>
<gene>
    <name evidence="8" type="ORF">PENTCL1PPCAC_1465</name>
</gene>
<keyword evidence="4 6" id="KW-0520">NAD</keyword>
<dbReference type="InterPro" id="IPR051838">
    <property type="entry name" value="ARTD_PARP"/>
</dbReference>
<sequence length="433" mass="48501">SILSQRSVADEEEFCSVALTLNVSELPDMIRSLWELGDVMTVAVVIDKIHKKEYRAFERHPFVLARLGSDIPSKFTVGECLSNVRFAYCYSPFFAIHDKFSGETGSFFSEVYEAMTERMKTLTEFCMVCGAKLYCGGLLPSICDGELCQYQYQELGVNGGLSTPRVSPSVLALLITAFNAAVTSARRADILTPAPSARNKEGLKEEAKKMYEMMDRKWTFMETGGHDVHSMLSCAMPCSKEILKSAGNYKEFKTTWPNLAEFVEWLTISNQSYLEEVPSNLKVDYLQAEKQYLFVADSPAKQAEFDALKAANGGKTRYLFHGSRNENWHSIIRSGLKNMSGTKYQLVGAAYGAGIYLSPQMSTSYHYSSRFDERNIADKCLNNKCCMASVSEGGFTLLAVVEVVDNPDAYQHNKDHIVVVKEEKWCSLRMLVA</sequence>
<evidence type="ECO:0000256" key="5">
    <source>
        <dbReference type="ARBA" id="ARBA00024347"/>
    </source>
</evidence>
<dbReference type="SUPFAM" id="SSF56399">
    <property type="entry name" value="ADP-ribosylation"/>
    <property type="match status" value="1"/>
</dbReference>
<evidence type="ECO:0000256" key="4">
    <source>
        <dbReference type="ARBA" id="ARBA00023027"/>
    </source>
</evidence>
<comment type="caution">
    <text evidence="8">The sequence shown here is derived from an EMBL/GenBank/DDBJ whole genome shotgun (WGS) entry which is preliminary data.</text>
</comment>
<feature type="non-terminal residue" evidence="8">
    <location>
        <position position="1"/>
    </location>
</feature>
<evidence type="ECO:0000256" key="2">
    <source>
        <dbReference type="ARBA" id="ARBA00022679"/>
    </source>
</evidence>
<keyword evidence="9" id="KW-1185">Reference proteome</keyword>
<evidence type="ECO:0000256" key="3">
    <source>
        <dbReference type="ARBA" id="ARBA00022695"/>
    </source>
</evidence>
<evidence type="ECO:0000313" key="8">
    <source>
        <dbReference type="EMBL" id="GMS79290.1"/>
    </source>
</evidence>
<evidence type="ECO:0000256" key="1">
    <source>
        <dbReference type="ARBA" id="ARBA00022676"/>
    </source>
</evidence>
<keyword evidence="3" id="KW-0548">Nucleotidyltransferase</keyword>
<dbReference type="Proteomes" id="UP001432027">
    <property type="component" value="Unassembled WGS sequence"/>
</dbReference>
<evidence type="ECO:0000256" key="6">
    <source>
        <dbReference type="RuleBase" id="RU362114"/>
    </source>
</evidence>
<dbReference type="Gene3D" id="3.90.228.10">
    <property type="match status" value="1"/>
</dbReference>
<dbReference type="AlphaFoldDB" id="A0AAV5SGK9"/>
<dbReference type="GO" id="GO:0016779">
    <property type="term" value="F:nucleotidyltransferase activity"/>
    <property type="evidence" value="ECO:0007669"/>
    <property type="project" value="UniProtKB-KW"/>
</dbReference>
<dbReference type="GO" id="GO:0003950">
    <property type="term" value="F:NAD+ poly-ADP-ribosyltransferase activity"/>
    <property type="evidence" value="ECO:0007669"/>
    <property type="project" value="UniProtKB-UniRule"/>
</dbReference>
<dbReference type="PROSITE" id="PS51059">
    <property type="entry name" value="PARP_CATALYTIC"/>
    <property type="match status" value="1"/>
</dbReference>
<dbReference type="EMBL" id="BTSX01000001">
    <property type="protein sequence ID" value="GMS79290.1"/>
    <property type="molecule type" value="Genomic_DNA"/>
</dbReference>
<dbReference type="PANTHER" id="PTHR21328">
    <property type="entry name" value="POLY ADP-RIBOSE POLYMERASE FAMILY, MEMBER PARP"/>
    <property type="match status" value="1"/>
</dbReference>
<proteinExistence type="inferred from homology"/>
<accession>A0AAV5SGK9</accession>